<keyword evidence="2" id="KW-1185">Reference proteome</keyword>
<evidence type="ECO:0000313" key="2">
    <source>
        <dbReference type="Proteomes" id="UP000187429"/>
    </source>
</evidence>
<reference evidence="2" key="1">
    <citation type="submission" date="2017-01" db="EMBL/GenBank/DDBJ databases">
        <authorList>
            <person name="Wang Y."/>
            <person name="White M."/>
            <person name="Kvist S."/>
            <person name="Moncalvo J.-M."/>
        </authorList>
    </citation>
    <scope>NUCLEOTIDE SEQUENCE [LARGE SCALE GENOMIC DNA]</scope>
    <source>
        <strain evidence="2">ID-206-W2</strain>
    </source>
</reference>
<accession>A0A1R1YPU7</accession>
<name>A0A1R1YPU7_9FUNG</name>
<dbReference type="EMBL" id="LSSM01000429">
    <property type="protein sequence ID" value="OMJ28928.1"/>
    <property type="molecule type" value="Genomic_DNA"/>
</dbReference>
<organism evidence="1 2">
    <name type="scientific">Smittium culicis</name>
    <dbReference type="NCBI Taxonomy" id="133412"/>
    <lineage>
        <taxon>Eukaryota</taxon>
        <taxon>Fungi</taxon>
        <taxon>Fungi incertae sedis</taxon>
        <taxon>Zoopagomycota</taxon>
        <taxon>Kickxellomycotina</taxon>
        <taxon>Harpellomycetes</taxon>
        <taxon>Harpellales</taxon>
        <taxon>Legeriomycetaceae</taxon>
        <taxon>Smittium</taxon>
    </lineage>
</organism>
<dbReference type="Proteomes" id="UP000187429">
    <property type="component" value="Unassembled WGS sequence"/>
</dbReference>
<gene>
    <name evidence="1" type="ORF">AYI69_g1573</name>
</gene>
<sequence length="71" mass="8525">MENFKQDESSDPYDYNKEIQQTELEMAELHREYMRVLKITSQLAKELWLEEGKTLPSGLALTRQGKRRKYM</sequence>
<comment type="caution">
    <text evidence="1">The sequence shown here is derived from an EMBL/GenBank/DDBJ whole genome shotgun (WGS) entry which is preliminary data.</text>
</comment>
<dbReference type="OrthoDB" id="641149at2759"/>
<dbReference type="AlphaFoldDB" id="A0A1R1YPU7"/>
<evidence type="ECO:0000313" key="1">
    <source>
        <dbReference type="EMBL" id="OMJ28928.1"/>
    </source>
</evidence>
<protein>
    <submittedName>
        <fullName evidence="1">Uncharacterized protein</fullName>
    </submittedName>
</protein>
<proteinExistence type="predicted"/>